<proteinExistence type="inferred from homology"/>
<dbReference type="EMBL" id="JBDIVE010000010">
    <property type="protein sequence ID" value="MEN3070173.1"/>
    <property type="molecule type" value="Genomic_DNA"/>
</dbReference>
<sequence length="266" mass="30095">MAKSSATNSAEPSHQPLSAVLITLDCAHSLGATLESLAFCNEIIVVDSGSEDGTQALAASFGARVISEPWRGFGPQKQFAIDQARHDWVLCVDSDEIVTPQLRDNMLKALRQPDYKAYEFPRCNRFLGRYLRHGEGYPDRSLRLFNRQHARWSDDVVHEKVITLDVVGQLEGDLLHHSEESIESYMAKQNRYTTLAAEALYAEGTDLSLTKLFLSPMFRFIKFYFLRGGWQDGLPGLIHILIGCFNSFAKYAKLFEFVRRGERQQG</sequence>
<dbReference type="RefSeq" id="WP_345920948.1">
    <property type="nucleotide sequence ID" value="NZ_JBDIVE010000010.1"/>
</dbReference>
<comment type="caution">
    <text evidence="3">The sequence shown here is derived from an EMBL/GenBank/DDBJ whole genome shotgun (WGS) entry which is preliminary data.</text>
</comment>
<reference evidence="3 4" key="1">
    <citation type="journal article" date="2018" name="Int. J. Syst. Evol. Microbiol.">
        <title>Uliginosibacterium sediminicola sp. nov., isolated from freshwater sediment.</title>
        <authorList>
            <person name="Hwang W.M."/>
            <person name="Kim S.M."/>
            <person name="Kang K."/>
            <person name="Ahn T.Y."/>
        </authorList>
    </citation>
    <scope>NUCLEOTIDE SEQUENCE [LARGE SCALE GENOMIC DNA]</scope>
    <source>
        <strain evidence="3 4">M1-21</strain>
    </source>
</reference>
<dbReference type="Gene3D" id="3.90.550.10">
    <property type="entry name" value="Spore Coat Polysaccharide Biosynthesis Protein SpsA, Chain A"/>
    <property type="match status" value="1"/>
</dbReference>
<dbReference type="Proteomes" id="UP001410394">
    <property type="component" value="Unassembled WGS sequence"/>
</dbReference>
<keyword evidence="4" id="KW-1185">Reference proteome</keyword>
<evidence type="ECO:0000313" key="4">
    <source>
        <dbReference type="Proteomes" id="UP001410394"/>
    </source>
</evidence>
<dbReference type="InterPro" id="IPR029044">
    <property type="entry name" value="Nucleotide-diphossugar_trans"/>
</dbReference>
<dbReference type="Pfam" id="PF00535">
    <property type="entry name" value="Glycos_transf_2"/>
    <property type="match status" value="1"/>
</dbReference>
<dbReference type="InterPro" id="IPR001173">
    <property type="entry name" value="Glyco_trans_2-like"/>
</dbReference>
<gene>
    <name evidence="3" type="ORF">ABDB84_16940</name>
</gene>
<dbReference type="CDD" id="cd02511">
    <property type="entry name" value="Beta4Glucosyltransferase"/>
    <property type="match status" value="1"/>
</dbReference>
<organism evidence="3 4">
    <name type="scientific">Uliginosibacterium sediminicola</name>
    <dbReference type="NCBI Taxonomy" id="2024550"/>
    <lineage>
        <taxon>Bacteria</taxon>
        <taxon>Pseudomonadati</taxon>
        <taxon>Pseudomonadota</taxon>
        <taxon>Betaproteobacteria</taxon>
        <taxon>Rhodocyclales</taxon>
        <taxon>Zoogloeaceae</taxon>
        <taxon>Uliginosibacterium</taxon>
    </lineage>
</organism>
<keyword evidence="3" id="KW-0808">Transferase</keyword>
<dbReference type="PANTHER" id="PTHR43630:SF2">
    <property type="entry name" value="GLYCOSYLTRANSFERASE"/>
    <property type="match status" value="1"/>
</dbReference>
<accession>A0ABU9Z2A8</accession>
<dbReference type="EC" id="2.4.-.-" evidence="3"/>
<name>A0ABU9Z2A8_9RHOO</name>
<feature type="domain" description="Glycosyltransferase 2-like" evidence="2">
    <location>
        <begin position="18"/>
        <end position="146"/>
    </location>
</feature>
<evidence type="ECO:0000313" key="3">
    <source>
        <dbReference type="EMBL" id="MEN3070173.1"/>
    </source>
</evidence>
<dbReference type="PANTHER" id="PTHR43630">
    <property type="entry name" value="POLY-BETA-1,6-N-ACETYL-D-GLUCOSAMINE SYNTHASE"/>
    <property type="match status" value="1"/>
</dbReference>
<protein>
    <submittedName>
        <fullName evidence="3">Glycosyltransferase family 2 protein</fullName>
        <ecNumber evidence="3">2.4.-.-</ecNumber>
    </submittedName>
</protein>
<evidence type="ECO:0000259" key="2">
    <source>
        <dbReference type="Pfam" id="PF00535"/>
    </source>
</evidence>
<dbReference type="GO" id="GO:0016757">
    <property type="term" value="F:glycosyltransferase activity"/>
    <property type="evidence" value="ECO:0007669"/>
    <property type="project" value="UniProtKB-KW"/>
</dbReference>
<dbReference type="SUPFAM" id="SSF53448">
    <property type="entry name" value="Nucleotide-diphospho-sugar transferases"/>
    <property type="match status" value="1"/>
</dbReference>
<comment type="similarity">
    <text evidence="1">Belongs to the glycosyltransferase 2 family. WaaE/KdtX subfamily.</text>
</comment>
<keyword evidence="3" id="KW-0328">Glycosyltransferase</keyword>
<evidence type="ECO:0000256" key="1">
    <source>
        <dbReference type="ARBA" id="ARBA00038494"/>
    </source>
</evidence>